<proteinExistence type="predicted"/>
<feature type="compositionally biased region" description="Polar residues" evidence="1">
    <location>
        <begin position="1"/>
        <end position="13"/>
    </location>
</feature>
<dbReference type="EMBL" id="CABIJS010000007">
    <property type="protein sequence ID" value="VUZ38758.1"/>
    <property type="molecule type" value="Genomic_DNA"/>
</dbReference>
<evidence type="ECO:0000256" key="1">
    <source>
        <dbReference type="SAM" id="MobiDB-lite"/>
    </source>
</evidence>
<keyword evidence="3" id="KW-1185">Reference proteome</keyword>
<evidence type="ECO:0000313" key="2">
    <source>
        <dbReference type="EMBL" id="VUZ38758.1"/>
    </source>
</evidence>
<feature type="non-terminal residue" evidence="2">
    <location>
        <position position="1"/>
    </location>
</feature>
<evidence type="ECO:0000313" key="3">
    <source>
        <dbReference type="Proteomes" id="UP000321570"/>
    </source>
</evidence>
<organism evidence="2 3">
    <name type="scientific">Hymenolepis diminuta</name>
    <name type="common">Rat tapeworm</name>
    <dbReference type="NCBI Taxonomy" id="6216"/>
    <lineage>
        <taxon>Eukaryota</taxon>
        <taxon>Metazoa</taxon>
        <taxon>Spiralia</taxon>
        <taxon>Lophotrochozoa</taxon>
        <taxon>Platyhelminthes</taxon>
        <taxon>Cestoda</taxon>
        <taxon>Eucestoda</taxon>
        <taxon>Cyclophyllidea</taxon>
        <taxon>Hymenolepididae</taxon>
        <taxon>Hymenolepis</taxon>
    </lineage>
</organism>
<accession>A0A564XW30</accession>
<dbReference type="AlphaFoldDB" id="A0A564XW30"/>
<sequence length="80" mass="8814">KHCSNGGIQSYFKSSPKHRSTGDSERCSVELDFVLFPFSRWLNIQGHLSFCGEGSTFRSLSIGYETGLSKRCGQCNSTAS</sequence>
<dbReference type="Proteomes" id="UP000321570">
    <property type="component" value="Unassembled WGS sequence"/>
</dbReference>
<gene>
    <name evidence="2" type="ORF">WMSIL1_LOCUS187</name>
</gene>
<protein>
    <submittedName>
        <fullName evidence="2">Uncharacterized protein</fullName>
    </submittedName>
</protein>
<reference evidence="2 3" key="1">
    <citation type="submission" date="2019-07" db="EMBL/GenBank/DDBJ databases">
        <authorList>
            <person name="Jastrzebski P J."/>
            <person name="Paukszto L."/>
            <person name="Jastrzebski P J."/>
        </authorList>
    </citation>
    <scope>NUCLEOTIDE SEQUENCE [LARGE SCALE GENOMIC DNA]</scope>
    <source>
        <strain evidence="2 3">WMS-il1</strain>
    </source>
</reference>
<feature type="region of interest" description="Disordered" evidence="1">
    <location>
        <begin position="1"/>
        <end position="23"/>
    </location>
</feature>
<name>A0A564XW30_HYMDI</name>